<dbReference type="SMART" id="SM00248">
    <property type="entry name" value="ANK"/>
    <property type="match status" value="4"/>
</dbReference>
<feature type="chain" id="PRO_5004733180" evidence="2">
    <location>
        <begin position="25"/>
        <end position="219"/>
    </location>
</feature>
<reference evidence="4" key="1">
    <citation type="journal article" date="2014" name="Genome Announc.">
        <title>Draft genome sequence of the formaldehyde-resistant fungus Byssochlamys spectabilis No. 5 (anamorph Paecilomyces variotii No. 5) (NBRC109023).</title>
        <authorList>
            <person name="Oka T."/>
            <person name="Ekino K."/>
            <person name="Fukuda K."/>
            <person name="Nomura Y."/>
        </authorList>
    </citation>
    <scope>NUCLEOTIDE SEQUENCE [LARGE SCALE GENOMIC DNA]</scope>
    <source>
        <strain evidence="4">No. 5 / NBRC 109023</strain>
    </source>
</reference>
<feature type="repeat" description="ANK" evidence="1">
    <location>
        <begin position="159"/>
        <end position="191"/>
    </location>
</feature>
<dbReference type="InterPro" id="IPR002110">
    <property type="entry name" value="Ankyrin_rpt"/>
</dbReference>
<dbReference type="PANTHER" id="PTHR46224">
    <property type="entry name" value="ANKYRIN REPEAT FAMILY PROTEIN"/>
    <property type="match status" value="1"/>
</dbReference>
<dbReference type="HOGENOM" id="CLU_1261332_0_0_1"/>
<protein>
    <submittedName>
        <fullName evidence="3">Uncharacterized protein</fullName>
    </submittedName>
</protein>
<dbReference type="AlphaFoldDB" id="V5FWV2"/>
<evidence type="ECO:0000313" key="4">
    <source>
        <dbReference type="Proteomes" id="UP000018001"/>
    </source>
</evidence>
<organism evidence="3 4">
    <name type="scientific">Byssochlamys spectabilis (strain No. 5 / NBRC 109023)</name>
    <name type="common">Paecilomyces variotii</name>
    <dbReference type="NCBI Taxonomy" id="1356009"/>
    <lineage>
        <taxon>Eukaryota</taxon>
        <taxon>Fungi</taxon>
        <taxon>Dikarya</taxon>
        <taxon>Ascomycota</taxon>
        <taxon>Pezizomycotina</taxon>
        <taxon>Eurotiomycetes</taxon>
        <taxon>Eurotiomycetidae</taxon>
        <taxon>Eurotiales</taxon>
        <taxon>Thermoascaceae</taxon>
        <taxon>Paecilomyces</taxon>
    </lineage>
</organism>
<dbReference type="InterPro" id="IPR036770">
    <property type="entry name" value="Ankyrin_rpt-contain_sf"/>
</dbReference>
<dbReference type="InParanoid" id="V5FWV2"/>
<feature type="repeat" description="ANK" evidence="1">
    <location>
        <begin position="88"/>
        <end position="120"/>
    </location>
</feature>
<proteinExistence type="predicted"/>
<gene>
    <name evidence="3" type="ORF">PVAR5_5206</name>
</gene>
<dbReference type="PROSITE" id="PS50297">
    <property type="entry name" value="ANK_REP_REGION"/>
    <property type="match status" value="2"/>
</dbReference>
<sequence>MATLPLLSLPLEIILLIASKLPFASDIFHFLQVNHVLYNLLLHELYRRDIRTTGGQALSFYAFWGYDARVRDMLALGANVDVQNPRWRDRTPVMLAISRREMTVVRTLIEHGADLNFTKDVKHGPLEIAILNASAQDDDLSLVELLLDCGADVNLRGYQGRTPLYTAILSGNPAIVTMLLARGADVHVQEDKYQRTPLQFAAGEKGNREIQRILEDAGF</sequence>
<dbReference type="SUPFAM" id="SSF48403">
    <property type="entry name" value="Ankyrin repeat"/>
    <property type="match status" value="1"/>
</dbReference>
<dbReference type="eggNOG" id="KOG4177">
    <property type="taxonomic scope" value="Eukaryota"/>
</dbReference>
<evidence type="ECO:0000313" key="3">
    <source>
        <dbReference type="EMBL" id="GAD96548.1"/>
    </source>
</evidence>
<dbReference type="PANTHER" id="PTHR46224:SF64">
    <property type="entry name" value="IQ MOTIF AND ANKYRIN REPEAT DOMAIN-CONTAINING PROTEIN 1"/>
    <property type="match status" value="1"/>
</dbReference>
<evidence type="ECO:0000256" key="2">
    <source>
        <dbReference type="SAM" id="SignalP"/>
    </source>
</evidence>
<dbReference type="Proteomes" id="UP000018001">
    <property type="component" value="Unassembled WGS sequence"/>
</dbReference>
<keyword evidence="4" id="KW-1185">Reference proteome</keyword>
<evidence type="ECO:0000256" key="1">
    <source>
        <dbReference type="PROSITE-ProRule" id="PRU00023"/>
    </source>
</evidence>
<dbReference type="PROSITE" id="PS50088">
    <property type="entry name" value="ANK_REPEAT"/>
    <property type="match status" value="2"/>
</dbReference>
<dbReference type="OrthoDB" id="341259at2759"/>
<dbReference type="Gene3D" id="1.25.40.20">
    <property type="entry name" value="Ankyrin repeat-containing domain"/>
    <property type="match status" value="2"/>
</dbReference>
<feature type="signal peptide" evidence="2">
    <location>
        <begin position="1"/>
        <end position="24"/>
    </location>
</feature>
<keyword evidence="2" id="KW-0732">Signal</keyword>
<name>V5FWV2_BYSSN</name>
<dbReference type="Pfam" id="PF00023">
    <property type="entry name" value="Ank"/>
    <property type="match status" value="1"/>
</dbReference>
<accession>V5FWV2</accession>
<dbReference type="InterPro" id="IPR051616">
    <property type="entry name" value="Cul2-RING_E3_ligase_SR"/>
</dbReference>
<dbReference type="EMBL" id="BAUL01000168">
    <property type="protein sequence ID" value="GAD96548.1"/>
    <property type="molecule type" value="Genomic_DNA"/>
</dbReference>
<dbReference type="Pfam" id="PF12796">
    <property type="entry name" value="Ank_2"/>
    <property type="match status" value="1"/>
</dbReference>
<comment type="caution">
    <text evidence="3">The sequence shown here is derived from an EMBL/GenBank/DDBJ whole genome shotgun (WGS) entry which is preliminary data.</text>
</comment>
<keyword evidence="1" id="KW-0040">ANK repeat</keyword>